<evidence type="ECO:0000313" key="1">
    <source>
        <dbReference type="EMBL" id="PKR79770.1"/>
    </source>
</evidence>
<dbReference type="RefSeq" id="WP_101335485.1">
    <property type="nucleotide sequence ID" value="NZ_PJNI01000018.1"/>
</dbReference>
<sequence>MELPQLQKLLNEKKTSEIIKENPTHHKRCPRCKKGKLITVLLFDGRGPPENWRKTLSINKSTE</sequence>
<proteinExistence type="predicted"/>
<dbReference type="Proteomes" id="UP000236654">
    <property type="component" value="Unassembled WGS sequence"/>
</dbReference>
<comment type="caution">
    <text evidence="1">The sequence shown here is derived from an EMBL/GenBank/DDBJ whole genome shotgun (WGS) entry which is preliminary data.</text>
</comment>
<organism evidence="1 2">
    <name type="scientific">Brumimicrobium salinarum</name>
    <dbReference type="NCBI Taxonomy" id="2058658"/>
    <lineage>
        <taxon>Bacteria</taxon>
        <taxon>Pseudomonadati</taxon>
        <taxon>Bacteroidota</taxon>
        <taxon>Flavobacteriia</taxon>
        <taxon>Flavobacteriales</taxon>
        <taxon>Crocinitomicaceae</taxon>
        <taxon>Brumimicrobium</taxon>
    </lineage>
</organism>
<keyword evidence="2" id="KW-1185">Reference proteome</keyword>
<evidence type="ECO:0000313" key="2">
    <source>
        <dbReference type="Proteomes" id="UP000236654"/>
    </source>
</evidence>
<name>A0A2I0R064_9FLAO</name>
<dbReference type="EMBL" id="PJNI01000018">
    <property type="protein sequence ID" value="PKR79770.1"/>
    <property type="molecule type" value="Genomic_DNA"/>
</dbReference>
<dbReference type="OrthoDB" id="9791273at2"/>
<dbReference type="AlphaFoldDB" id="A0A2I0R064"/>
<reference evidence="1 2" key="1">
    <citation type="submission" date="2017-12" db="EMBL/GenBank/DDBJ databases">
        <title>The draft genome sequence of Brumimicrobium saltpan LHR20.</title>
        <authorList>
            <person name="Do Z.-J."/>
            <person name="Luo H.-R."/>
        </authorList>
    </citation>
    <scope>NUCLEOTIDE SEQUENCE [LARGE SCALE GENOMIC DNA]</scope>
    <source>
        <strain evidence="1 2">LHR20</strain>
    </source>
</reference>
<accession>A0A2I0R064</accession>
<gene>
    <name evidence="1" type="ORF">CW751_13115</name>
</gene>
<protein>
    <submittedName>
        <fullName evidence="1">Uncharacterized protein</fullName>
    </submittedName>
</protein>